<name>A0A9D4KJ26_DREPO</name>
<reference evidence="1" key="1">
    <citation type="journal article" date="2019" name="bioRxiv">
        <title>The Genome of the Zebra Mussel, Dreissena polymorpha: A Resource for Invasive Species Research.</title>
        <authorList>
            <person name="McCartney M.A."/>
            <person name="Auch B."/>
            <person name="Kono T."/>
            <person name="Mallez S."/>
            <person name="Zhang Y."/>
            <person name="Obille A."/>
            <person name="Becker A."/>
            <person name="Abrahante J.E."/>
            <person name="Garbe J."/>
            <person name="Badalamenti J.P."/>
            <person name="Herman A."/>
            <person name="Mangelson H."/>
            <person name="Liachko I."/>
            <person name="Sullivan S."/>
            <person name="Sone E.D."/>
            <person name="Koren S."/>
            <person name="Silverstein K.A.T."/>
            <person name="Beckman K.B."/>
            <person name="Gohl D.M."/>
        </authorList>
    </citation>
    <scope>NUCLEOTIDE SEQUENCE</scope>
    <source>
        <strain evidence="1">Duluth1</strain>
        <tissue evidence="1">Whole animal</tissue>
    </source>
</reference>
<proteinExistence type="predicted"/>
<evidence type="ECO:0000313" key="1">
    <source>
        <dbReference type="EMBL" id="KAH3840409.1"/>
    </source>
</evidence>
<dbReference type="Proteomes" id="UP000828390">
    <property type="component" value="Unassembled WGS sequence"/>
</dbReference>
<evidence type="ECO:0000313" key="2">
    <source>
        <dbReference type="Proteomes" id="UP000828390"/>
    </source>
</evidence>
<keyword evidence="2" id="KW-1185">Reference proteome</keyword>
<organism evidence="1 2">
    <name type="scientific">Dreissena polymorpha</name>
    <name type="common">Zebra mussel</name>
    <name type="synonym">Mytilus polymorpha</name>
    <dbReference type="NCBI Taxonomy" id="45954"/>
    <lineage>
        <taxon>Eukaryota</taxon>
        <taxon>Metazoa</taxon>
        <taxon>Spiralia</taxon>
        <taxon>Lophotrochozoa</taxon>
        <taxon>Mollusca</taxon>
        <taxon>Bivalvia</taxon>
        <taxon>Autobranchia</taxon>
        <taxon>Heteroconchia</taxon>
        <taxon>Euheterodonta</taxon>
        <taxon>Imparidentia</taxon>
        <taxon>Neoheterodontei</taxon>
        <taxon>Myida</taxon>
        <taxon>Dreissenoidea</taxon>
        <taxon>Dreissenidae</taxon>
        <taxon>Dreissena</taxon>
    </lineage>
</organism>
<dbReference type="EMBL" id="JAIWYP010000004">
    <property type="protein sequence ID" value="KAH3840409.1"/>
    <property type="molecule type" value="Genomic_DNA"/>
</dbReference>
<gene>
    <name evidence="1" type="ORF">DPMN_113857</name>
</gene>
<comment type="caution">
    <text evidence="1">The sequence shown here is derived from an EMBL/GenBank/DDBJ whole genome shotgun (WGS) entry which is preliminary data.</text>
</comment>
<dbReference type="AlphaFoldDB" id="A0A9D4KJ26"/>
<reference evidence="1" key="2">
    <citation type="submission" date="2020-11" db="EMBL/GenBank/DDBJ databases">
        <authorList>
            <person name="McCartney M.A."/>
            <person name="Auch B."/>
            <person name="Kono T."/>
            <person name="Mallez S."/>
            <person name="Becker A."/>
            <person name="Gohl D.M."/>
            <person name="Silverstein K.A.T."/>
            <person name="Koren S."/>
            <person name="Bechman K.B."/>
            <person name="Herman A."/>
            <person name="Abrahante J.E."/>
            <person name="Garbe J."/>
        </authorList>
    </citation>
    <scope>NUCLEOTIDE SEQUENCE</scope>
    <source>
        <strain evidence="1">Duluth1</strain>
        <tissue evidence="1">Whole animal</tissue>
    </source>
</reference>
<protein>
    <submittedName>
        <fullName evidence="1">Uncharacterized protein</fullName>
    </submittedName>
</protein>
<sequence length="79" mass="8623">MKFGNVGGFRIVSFRRLGELGSPVYKGSQIGKLITSPAERAGQHLKKGCGTLKNISHEHLGNYVDFKRCFPGCRVTIAS</sequence>
<accession>A0A9D4KJ26</accession>